<dbReference type="Proteomes" id="UP000326505">
    <property type="component" value="Chromosome"/>
</dbReference>
<dbReference type="SUPFAM" id="SSF52777">
    <property type="entry name" value="CoA-dependent acyltransferases"/>
    <property type="match status" value="4"/>
</dbReference>
<dbReference type="GO" id="GO:0031177">
    <property type="term" value="F:phosphopantetheine binding"/>
    <property type="evidence" value="ECO:0007669"/>
    <property type="project" value="InterPro"/>
</dbReference>
<dbReference type="InterPro" id="IPR045851">
    <property type="entry name" value="AMP-bd_C_sf"/>
</dbReference>
<dbReference type="FunFam" id="2.30.38.10:FF:000001">
    <property type="entry name" value="Non-ribosomal peptide synthetase PvdI"/>
    <property type="match status" value="1"/>
</dbReference>
<dbReference type="Gene3D" id="3.40.50.980">
    <property type="match status" value="4"/>
</dbReference>
<dbReference type="GO" id="GO:0043041">
    <property type="term" value="P:amino acid activation for nonribosomal peptide biosynthetic process"/>
    <property type="evidence" value="ECO:0007669"/>
    <property type="project" value="TreeGrafter"/>
</dbReference>
<dbReference type="Gene3D" id="3.30.559.30">
    <property type="entry name" value="Nonribosomal peptide synthetase, condensation domain"/>
    <property type="match status" value="2"/>
</dbReference>
<dbReference type="Gene3D" id="1.10.1200.10">
    <property type="entry name" value="ACP-like"/>
    <property type="match status" value="1"/>
</dbReference>
<dbReference type="Proteomes" id="UP000549009">
    <property type="component" value="Unassembled WGS sequence"/>
</dbReference>
<keyword evidence="6" id="KW-0045">Antibiotic biosynthesis</keyword>
<organism evidence="9 10">
    <name type="scientific">Streptomyces spectabilis</name>
    <dbReference type="NCBI Taxonomy" id="68270"/>
    <lineage>
        <taxon>Bacteria</taxon>
        <taxon>Bacillati</taxon>
        <taxon>Actinomycetota</taxon>
        <taxon>Actinomycetes</taxon>
        <taxon>Kitasatosporales</taxon>
        <taxon>Streptomycetaceae</taxon>
        <taxon>Streptomyces</taxon>
    </lineage>
</organism>
<sequence>MTHTHGTTAGGAKASGTDVATAFEELATVSPDARAVVGADSTFLTYGQLDERADRLARVLRARGVAPESVVAVALDRSIEYVVTVLAVLKAGGAYMPLDSAYPAQRLAFMLADAAPVVVVTDAATAAKLPDSDHPRLLLDAPDTAAALASAPSGPPPRAGDRPGQLAHVIYTSGSTGTPKGVALTHQDILALGDDPRLSGTAHAAFLLHAPLAFDGSTFEMWLPLLHGGSVVVAPPGVLDGDGMASLVARHGVTGLFLSAGLFRVLADERPDAFTGVREIWSGGDVLTPETVRRVLRACPGLTVHNAYGPTETTCMISSHPVTSADEVAESVPIGTPLTGMRVYVLDAGLRPVAPGVAGELYVSGAGLTRGYLGRPGLTSGRFVACPFDGHGARMYRTGDIAAWNEDGDLEFRERADDQVKIRGFRIEPGEIEAALESHRQVAHAVVVPRELTGGRGRQLVAYTVRATDETFTAGRGGGTGHFTLDSGDGPGELRAHLAQRLPAYMIPAAFVVLDELPLTGSGKVDRASLPDPEFHGADYQAPRDAREECVAALFAEVLGTERVGVHDDFFVIGGDSIQSIQVATRARARGLAVSARDVFEHRTVAALAEAVTTAGTAPVLDELDGGGVGFLPHLPVTRWVRGWGPGFGRFSQAMVLELPQGIDREGLAATLGAVVDHHDLLRARLVEAGDAAGAEGPGLVVAPAGTVDADALIRRVGYAGPWDDGAQGEAAEAWRELLLAELDAAAGRLDPAGGVMAQFVWIDAGSGRAGRLLAVLHHVVVDGVSWRILMPDLARAWQRLSRGEAPDLAPVGTSVRRWAHALVAEARRPERAAELELWRGIVTGPDPDLGARRLDPAVDTVATQSKVRVRLPAHVTETLLTTLPAAFRGGVNDGLLTGLAMAVAKWRAARGVSEPSALVRLEGHGREEAAAPGADLSRTVGWFTSFFPVRLDVSGADLEEAFAGGPAAGALVKAVKEQLLALPDKGIGYGLLRCLNPETAAVLEPYSVGQIGFNYLGRFSADADMPAELRGLGFTQVPGVAELAELDAGQDPAMPAPAELDINAHVTDTCEGPVLAALFTAPRGVLPAADVRELADLWCRALEGLARHAERPGAGGPTPSDVPLVTVGQADIDAWREHYPGLSDVWPLSPLQRGLLFHSTMARESGAGFDAYLCQYALHLSGPVDAERLRAAAQALLDRHPALHTAFVPGPGGDLVQLVVDGVELPWTRRDLGGLDEAAQREALEEFLAHDLTVFFDPAAPPMLRMALLTLAPDRHELVLTAHHALLDGWSLPLLMQDLLRLYAADGDGAALPRARGYRDYLAWLVRQDAAASARVWERELAGVEEPTLLFPDAEPDAAGTGIGLSDVPLPAARARELARRATELGVTLNTLVQGAWGVLVGCLTGRQDVVFAAPASGRPPALPGVESIVGLFLNAPPVRVRYAPGDTVAQVLRNLQQRQAGLLDHHHHSLADIQRGTGLPTLFDTALAFESFPMDRAAVAGASAAAGFTVTGLRAFTASHYPVTVVVYPDGPHLRVTVHYQRHVLDQAAADELAARFAYVLGRFAGDPHVRVSEIGALGATERARVLRAFNDTARERPDETVTQAFARRVAATPDATALTDADGTTLTYRQLDARANRLARLLRERGVGQDTVVAVSLPRSADYVVSVLAALKAGGAYLPLDPGYPAARLEFMLRDAAPAALVTDVRTAAALPAADCPRLVLGDPGTVAALAAAGDGALPPSWHGHPDRLAYVIYTSGSTGTPKGVSVTHRAVTTLAADRCYEGDAHERVLMQSAQAFDAATYELWVPLLNGGAIVVAPPGRLDVATLAAIVEEHRPTGALFATGLFRVVADEQPEVFAGFREVWSGGDVLPPATAERVLAACPGTKVVNLYGPTETTVGVTTHRMAGPEEVGAVVPIGRPMDNTRLYVLDGALRPVPPGTPGELYVAGDHLARGYHGRYALTAERFPADPFGAAGERMYRTGDVVVWTPEGRLEFRARADAQVKIRGFRIEPGEVQAVLERHEGVSQAVVVPRDDASGQGKRLVAYVVPERLGGSGAAPSVPGLRAFVSERLPEHMVPAVFMLLDALPLTSNGKFDVGALPAPEVGAAAYVPPSTPQQRKLCGLIEEVLSVERVGMSDNFFELGGDSLFATQLTSRISKEMGVRVPIRAVFESGDIAGLARTVAAAPVDAAPRLRRFSEAAPS</sequence>
<dbReference type="SUPFAM" id="SSF47336">
    <property type="entry name" value="ACP-like"/>
    <property type="match status" value="2"/>
</dbReference>
<comment type="cofactor">
    <cofactor evidence="1">
        <name>pantetheine 4'-phosphate</name>
        <dbReference type="ChEBI" id="CHEBI:47942"/>
    </cofactor>
</comment>
<name>A0A5P2XBI4_STRST</name>
<dbReference type="InterPro" id="IPR020806">
    <property type="entry name" value="PKS_PP-bd"/>
</dbReference>
<dbReference type="FunFam" id="3.30.300.30:FF:000010">
    <property type="entry name" value="Enterobactin synthetase component F"/>
    <property type="match status" value="1"/>
</dbReference>
<evidence type="ECO:0000256" key="3">
    <source>
        <dbReference type="ARBA" id="ARBA00022450"/>
    </source>
</evidence>
<dbReference type="GO" id="GO:0003824">
    <property type="term" value="F:catalytic activity"/>
    <property type="evidence" value="ECO:0007669"/>
    <property type="project" value="InterPro"/>
</dbReference>
<accession>A0A5P2XBI4</accession>
<dbReference type="InterPro" id="IPR036736">
    <property type="entry name" value="ACP-like_sf"/>
</dbReference>
<evidence type="ECO:0000313" key="11">
    <source>
        <dbReference type="Proteomes" id="UP000549009"/>
    </source>
</evidence>
<proteinExistence type="inferred from homology"/>
<evidence type="ECO:0000313" key="8">
    <source>
        <dbReference type="EMBL" id="MBB5103411.1"/>
    </source>
</evidence>
<dbReference type="Pfam" id="PF00550">
    <property type="entry name" value="PP-binding"/>
    <property type="match status" value="2"/>
</dbReference>
<feature type="domain" description="Carrier" evidence="7">
    <location>
        <begin position="2115"/>
        <end position="2190"/>
    </location>
</feature>
<dbReference type="Pfam" id="PF00668">
    <property type="entry name" value="Condensation"/>
    <property type="match status" value="2"/>
</dbReference>
<reference evidence="9 10" key="1">
    <citation type="submission" date="2017-09" db="EMBL/GenBank/DDBJ databases">
        <authorList>
            <person name="Lee N."/>
            <person name="Cho B.-K."/>
        </authorList>
    </citation>
    <scope>NUCLEOTIDE SEQUENCE [LARGE SCALE GENOMIC DNA]</scope>
    <source>
        <strain evidence="9 10">ATCC 27465</strain>
    </source>
</reference>
<dbReference type="InterPro" id="IPR023213">
    <property type="entry name" value="CAT-like_dom_sf"/>
</dbReference>
<dbReference type="InterPro" id="IPR001242">
    <property type="entry name" value="Condensation_dom"/>
</dbReference>
<dbReference type="CDD" id="cd19543">
    <property type="entry name" value="DCL_NRPS"/>
    <property type="match status" value="1"/>
</dbReference>
<evidence type="ECO:0000313" key="9">
    <source>
        <dbReference type="EMBL" id="QEV59926.1"/>
    </source>
</evidence>
<dbReference type="FunFam" id="3.40.50.12780:FF:000012">
    <property type="entry name" value="Non-ribosomal peptide synthetase"/>
    <property type="match status" value="1"/>
</dbReference>
<dbReference type="InterPro" id="IPR010071">
    <property type="entry name" value="AA_adenyl_dom"/>
</dbReference>
<dbReference type="SMART" id="SM00823">
    <property type="entry name" value="PKS_PP"/>
    <property type="match status" value="2"/>
</dbReference>
<keyword evidence="4" id="KW-0597">Phosphoprotein</keyword>
<dbReference type="RefSeq" id="WP_150511038.1">
    <property type="nucleotide sequence ID" value="NZ_BMSQ01000023.1"/>
</dbReference>
<dbReference type="InterPro" id="IPR009081">
    <property type="entry name" value="PP-bd_ACP"/>
</dbReference>
<keyword evidence="11" id="KW-1185">Reference proteome</keyword>
<keyword evidence="5" id="KW-0677">Repeat</keyword>
<evidence type="ECO:0000256" key="2">
    <source>
        <dbReference type="ARBA" id="ARBA00006432"/>
    </source>
</evidence>
<keyword evidence="3" id="KW-0596">Phosphopantetheine</keyword>
<dbReference type="FunFam" id="3.30.300.30:FF:000015">
    <property type="entry name" value="Nonribosomal peptide synthase SidD"/>
    <property type="match status" value="1"/>
</dbReference>
<dbReference type="PANTHER" id="PTHR45527:SF1">
    <property type="entry name" value="FATTY ACID SYNTHASE"/>
    <property type="match status" value="1"/>
</dbReference>
<dbReference type="Pfam" id="PF00501">
    <property type="entry name" value="AMP-binding"/>
    <property type="match status" value="2"/>
</dbReference>
<dbReference type="CDD" id="cd12117">
    <property type="entry name" value="A_NRPS_Srf_like"/>
    <property type="match status" value="2"/>
</dbReference>
<dbReference type="SUPFAM" id="SSF56801">
    <property type="entry name" value="Acetyl-CoA synthetase-like"/>
    <property type="match status" value="2"/>
</dbReference>
<evidence type="ECO:0000313" key="10">
    <source>
        <dbReference type="Proteomes" id="UP000326505"/>
    </source>
</evidence>
<evidence type="ECO:0000256" key="1">
    <source>
        <dbReference type="ARBA" id="ARBA00001957"/>
    </source>
</evidence>
<dbReference type="Gene3D" id="2.30.38.10">
    <property type="entry name" value="Luciferase, Domain 3"/>
    <property type="match status" value="2"/>
</dbReference>
<dbReference type="EMBL" id="JACHJD010000003">
    <property type="protein sequence ID" value="MBB5103411.1"/>
    <property type="molecule type" value="Genomic_DNA"/>
</dbReference>
<dbReference type="Gene3D" id="3.30.559.10">
    <property type="entry name" value="Chloramphenicol acetyltransferase-like domain"/>
    <property type="match status" value="2"/>
</dbReference>
<comment type="similarity">
    <text evidence="2">Belongs to the ATP-dependent AMP-binding enzyme family.</text>
</comment>
<dbReference type="NCBIfam" id="TIGR01733">
    <property type="entry name" value="AA-adenyl-dom"/>
    <property type="match status" value="2"/>
</dbReference>
<evidence type="ECO:0000256" key="5">
    <source>
        <dbReference type="ARBA" id="ARBA00022737"/>
    </source>
</evidence>
<dbReference type="PROSITE" id="PS00455">
    <property type="entry name" value="AMP_BINDING"/>
    <property type="match status" value="2"/>
</dbReference>
<evidence type="ECO:0000259" key="7">
    <source>
        <dbReference type="PROSITE" id="PS50075"/>
    </source>
</evidence>
<feature type="domain" description="Carrier" evidence="7">
    <location>
        <begin position="542"/>
        <end position="616"/>
    </location>
</feature>
<dbReference type="OrthoDB" id="2472181at2"/>
<protein>
    <submittedName>
        <fullName evidence="8 9">Amino acid adenylation domain-containing protein</fullName>
    </submittedName>
</protein>
<dbReference type="InterPro" id="IPR025110">
    <property type="entry name" value="AMP-bd_C"/>
</dbReference>
<dbReference type="KEGG" id="sspb:CP982_15235"/>
<dbReference type="InterPro" id="IPR000873">
    <property type="entry name" value="AMP-dep_synth/lig_dom"/>
</dbReference>
<dbReference type="Pfam" id="PF13193">
    <property type="entry name" value="AMP-binding_C"/>
    <property type="match status" value="2"/>
</dbReference>
<dbReference type="InterPro" id="IPR010060">
    <property type="entry name" value="NRPS_synth"/>
</dbReference>
<dbReference type="InterPro" id="IPR029058">
    <property type="entry name" value="AB_hydrolase_fold"/>
</dbReference>
<evidence type="ECO:0000256" key="6">
    <source>
        <dbReference type="ARBA" id="ARBA00023194"/>
    </source>
</evidence>
<dbReference type="GO" id="GO:0017000">
    <property type="term" value="P:antibiotic biosynthetic process"/>
    <property type="evidence" value="ECO:0007669"/>
    <property type="project" value="UniProtKB-KW"/>
</dbReference>
<dbReference type="InterPro" id="IPR020845">
    <property type="entry name" value="AMP-binding_CS"/>
</dbReference>
<dbReference type="GO" id="GO:0044550">
    <property type="term" value="P:secondary metabolite biosynthetic process"/>
    <property type="evidence" value="ECO:0007669"/>
    <property type="project" value="UniProtKB-ARBA"/>
</dbReference>
<gene>
    <name evidence="9" type="ORF">CP982_15235</name>
    <name evidence="8" type="ORF">FHS40_002464</name>
</gene>
<dbReference type="GO" id="GO:0005829">
    <property type="term" value="C:cytosol"/>
    <property type="evidence" value="ECO:0007669"/>
    <property type="project" value="TreeGrafter"/>
</dbReference>
<dbReference type="FunFam" id="3.40.50.980:FF:000001">
    <property type="entry name" value="Non-ribosomal peptide synthetase"/>
    <property type="match status" value="2"/>
</dbReference>
<dbReference type="NCBIfam" id="TIGR01720">
    <property type="entry name" value="NRPS-para261"/>
    <property type="match status" value="1"/>
</dbReference>
<dbReference type="PANTHER" id="PTHR45527">
    <property type="entry name" value="NONRIBOSOMAL PEPTIDE SYNTHETASE"/>
    <property type="match status" value="1"/>
</dbReference>
<dbReference type="EMBL" id="CP023690">
    <property type="protein sequence ID" value="QEV59926.1"/>
    <property type="molecule type" value="Genomic_DNA"/>
</dbReference>
<dbReference type="Gene3D" id="3.40.50.1820">
    <property type="entry name" value="alpha/beta hydrolase"/>
    <property type="match status" value="1"/>
</dbReference>
<reference evidence="8 11" key="2">
    <citation type="submission" date="2020-08" db="EMBL/GenBank/DDBJ databases">
        <title>Genomic Encyclopedia of Type Strains, Phase III (KMG-III): the genomes of soil and plant-associated and newly described type strains.</title>
        <authorList>
            <person name="Whitman W."/>
        </authorList>
    </citation>
    <scope>NUCLEOTIDE SEQUENCE [LARGE SCALE GENOMIC DNA]</scope>
    <source>
        <strain evidence="8 11">CECT 3146</strain>
    </source>
</reference>
<dbReference type="GO" id="GO:0008610">
    <property type="term" value="P:lipid biosynthetic process"/>
    <property type="evidence" value="ECO:0007669"/>
    <property type="project" value="UniProtKB-ARBA"/>
</dbReference>
<dbReference type="Gene3D" id="3.30.300.30">
    <property type="match status" value="2"/>
</dbReference>
<dbReference type="FunFam" id="1.10.1200.10:FF:000005">
    <property type="entry name" value="Nonribosomal peptide synthetase 1"/>
    <property type="match status" value="2"/>
</dbReference>
<dbReference type="PROSITE" id="PS50075">
    <property type="entry name" value="CARRIER"/>
    <property type="match status" value="2"/>
</dbReference>
<evidence type="ECO:0000256" key="4">
    <source>
        <dbReference type="ARBA" id="ARBA00022553"/>
    </source>
</evidence>